<dbReference type="EMBL" id="LN854004">
    <property type="protein sequence ID" value="CRY97281.1"/>
    <property type="molecule type" value="Genomic_DNA"/>
</dbReference>
<accession>A0A0H5Q5K2</accession>
<reference evidence="1" key="2">
    <citation type="submission" date="2015-07" db="EMBL/GenBank/DDBJ databases">
        <title>Plasmids, circular viruses and viroids from rat gut.</title>
        <authorList>
            <person name="Jorgensen T.J."/>
            <person name="Hansen M.A."/>
            <person name="Xu Z."/>
            <person name="Tabak M.A."/>
            <person name="Sorensen S.J."/>
            <person name="Hansen L.H."/>
        </authorList>
    </citation>
    <scope>NUCLEOTIDE SEQUENCE</scope>
    <source>
        <strain evidence="1">RGFK1463</strain>
    </source>
</reference>
<name>A0A0H5Q5K2_9ZZZZ</name>
<organism evidence="1">
    <name type="scientific">uncultured prokaryote</name>
    <dbReference type="NCBI Taxonomy" id="198431"/>
    <lineage>
        <taxon>unclassified sequences</taxon>
        <taxon>environmental samples</taxon>
    </lineage>
</organism>
<protein>
    <submittedName>
        <fullName evidence="1">Uncharacterized protein</fullName>
    </submittedName>
</protein>
<proteinExistence type="predicted"/>
<reference evidence="1" key="1">
    <citation type="submission" date="2015-06" db="EMBL/GenBank/DDBJ databases">
        <authorList>
            <person name="Joergensen T."/>
        </authorList>
    </citation>
    <scope>NUCLEOTIDE SEQUENCE</scope>
    <source>
        <strain evidence="1">RGFK1463</strain>
    </source>
</reference>
<evidence type="ECO:0000313" key="1">
    <source>
        <dbReference type="EMBL" id="CRY97281.1"/>
    </source>
</evidence>
<dbReference type="AlphaFoldDB" id="A0A0H5Q5K2"/>
<sequence>MALYRIPIDLTWNYGSGSPGVNIWHARTTGDFNPSGEITGLTESLRLFYDAIKSSYSSLVDIDFSGEVSGVGPDTGMSGATTPWHVDGGTVGSQASTLLQLVVSWKTGSGGRRGQGRTFIGPLQDGLQGTNGLPVTGGVAAIQTAATALIGRNDGAGNGSFGVWSPTDGLLRDFVAATVRPQFASLRSRRD</sequence>